<reference evidence="3" key="1">
    <citation type="journal article" date="2019" name="Int. J. Syst. Evol. Microbiol.">
        <title>The Global Catalogue of Microorganisms (GCM) 10K type strain sequencing project: providing services to taxonomists for standard genome sequencing and annotation.</title>
        <authorList>
            <consortium name="The Broad Institute Genomics Platform"/>
            <consortium name="The Broad Institute Genome Sequencing Center for Infectious Disease"/>
            <person name="Wu L."/>
            <person name="Ma J."/>
        </authorList>
    </citation>
    <scope>NUCLEOTIDE SEQUENCE [LARGE SCALE GENOMIC DNA]</scope>
    <source>
        <strain evidence="3">CGMCC 4.7680</strain>
    </source>
</reference>
<dbReference type="InterPro" id="IPR013830">
    <property type="entry name" value="SGNH_hydro"/>
</dbReference>
<dbReference type="RefSeq" id="WP_191314432.1">
    <property type="nucleotide sequence ID" value="NZ_BNAW01000030.1"/>
</dbReference>
<dbReference type="PANTHER" id="PTHR37981:SF1">
    <property type="entry name" value="SGNH HYDROLASE-TYPE ESTERASE DOMAIN-CONTAINING PROTEIN"/>
    <property type="match status" value="1"/>
</dbReference>
<protein>
    <submittedName>
        <fullName evidence="2">Hydrolase</fullName>
    </submittedName>
</protein>
<accession>A0ABQ3KJI4</accession>
<evidence type="ECO:0000259" key="1">
    <source>
        <dbReference type="Pfam" id="PF13472"/>
    </source>
</evidence>
<dbReference type="PANTHER" id="PTHR37981">
    <property type="entry name" value="LIPASE 2"/>
    <property type="match status" value="1"/>
</dbReference>
<comment type="caution">
    <text evidence="2">The sequence shown here is derived from an EMBL/GenBank/DDBJ whole genome shotgun (WGS) entry which is preliminary data.</text>
</comment>
<organism evidence="2 3">
    <name type="scientific">Amycolatopsis bullii</name>
    <dbReference type="NCBI Taxonomy" id="941987"/>
    <lineage>
        <taxon>Bacteria</taxon>
        <taxon>Bacillati</taxon>
        <taxon>Actinomycetota</taxon>
        <taxon>Actinomycetes</taxon>
        <taxon>Pseudonocardiales</taxon>
        <taxon>Pseudonocardiaceae</taxon>
        <taxon>Amycolatopsis</taxon>
    </lineage>
</organism>
<dbReference type="Proteomes" id="UP000649955">
    <property type="component" value="Unassembled WGS sequence"/>
</dbReference>
<dbReference type="InterPro" id="IPR036514">
    <property type="entry name" value="SGNH_hydro_sf"/>
</dbReference>
<keyword evidence="3" id="KW-1185">Reference proteome</keyword>
<dbReference type="EMBL" id="BNAW01000030">
    <property type="protein sequence ID" value="GHG30144.1"/>
    <property type="molecule type" value="Genomic_DNA"/>
</dbReference>
<dbReference type="SUPFAM" id="SSF52266">
    <property type="entry name" value="SGNH hydrolase"/>
    <property type="match status" value="1"/>
</dbReference>
<dbReference type="Gene3D" id="3.40.50.1110">
    <property type="entry name" value="SGNH hydrolase"/>
    <property type="match status" value="1"/>
</dbReference>
<evidence type="ECO:0000313" key="2">
    <source>
        <dbReference type="EMBL" id="GHG30144.1"/>
    </source>
</evidence>
<sequence length="323" mass="34862">MVAALTTTFTAAGASLGSLSNSLRYVALGDSYASGEGVSPYFDPNNSCHRSKQAYSTRVQIPFSGGATFYATRSQTDHGWGFLACSGATTDDVTARQLDNQVDRGNSNNLRLSSATTFVTLTVGGDNLGFANVLTFCAWDHSNCQNDPYSGRRSLADWMNSQLSALHSRLVALYRNVRAHAPNARLIVTGYPQIFPASDHEQNCAWLREYWTPGAVIGNRYFPGPTIGFSHNEQNYLRSVDSRLNDVIASAARDSGVAEFVGVAGTFAGHEVCGDRGQWIAEPSLELTSNPPFVKVASRSFHPTATGQSQYAAAINNYTTPSF</sequence>
<dbReference type="CDD" id="cd01823">
    <property type="entry name" value="SEST_like"/>
    <property type="match status" value="1"/>
</dbReference>
<name>A0ABQ3KJI4_9PSEU</name>
<gene>
    <name evidence="2" type="ORF">GCM10017567_57510</name>
</gene>
<dbReference type="Pfam" id="PF13472">
    <property type="entry name" value="Lipase_GDSL_2"/>
    <property type="match status" value="1"/>
</dbReference>
<dbReference type="InterPro" id="IPR037460">
    <property type="entry name" value="SEST-like"/>
</dbReference>
<evidence type="ECO:0000313" key="3">
    <source>
        <dbReference type="Proteomes" id="UP000649955"/>
    </source>
</evidence>
<dbReference type="GO" id="GO:0016787">
    <property type="term" value="F:hydrolase activity"/>
    <property type="evidence" value="ECO:0007669"/>
    <property type="project" value="UniProtKB-KW"/>
</dbReference>
<keyword evidence="2" id="KW-0378">Hydrolase</keyword>
<proteinExistence type="predicted"/>
<feature type="domain" description="SGNH hydrolase-type esterase" evidence="1">
    <location>
        <begin position="27"/>
        <end position="308"/>
    </location>
</feature>